<comment type="caution">
    <text evidence="4">The sequence shown here is derived from an EMBL/GenBank/DDBJ whole genome shotgun (WGS) entry which is preliminary data.</text>
</comment>
<dbReference type="AlphaFoldDB" id="A0A923RSP8"/>
<feature type="transmembrane region" description="Helical" evidence="3">
    <location>
        <begin position="7"/>
        <end position="28"/>
    </location>
</feature>
<keyword evidence="3" id="KW-1133">Transmembrane helix</keyword>
<proteinExistence type="predicted"/>
<dbReference type="Proteomes" id="UP000606720">
    <property type="component" value="Unassembled WGS sequence"/>
</dbReference>
<keyword evidence="1" id="KW-0378">Hydrolase</keyword>
<dbReference type="EMBL" id="JACOPH010000004">
    <property type="protein sequence ID" value="MBC5713901.1"/>
    <property type="molecule type" value="Genomic_DNA"/>
</dbReference>
<evidence type="ECO:0000256" key="2">
    <source>
        <dbReference type="PIRSR" id="PIRSR605754-1"/>
    </source>
</evidence>
<accession>A0A923RSP8</accession>
<dbReference type="InterPro" id="IPR009835">
    <property type="entry name" value="SrtB"/>
</dbReference>
<dbReference type="GO" id="GO:0016787">
    <property type="term" value="F:hydrolase activity"/>
    <property type="evidence" value="ECO:0007669"/>
    <property type="project" value="UniProtKB-KW"/>
</dbReference>
<dbReference type="SUPFAM" id="SSF63817">
    <property type="entry name" value="Sortase"/>
    <property type="match status" value="1"/>
</dbReference>
<dbReference type="CDD" id="cd05826">
    <property type="entry name" value="Sortase_B"/>
    <property type="match status" value="1"/>
</dbReference>
<name>A0A923RSP8_9FIRM</name>
<dbReference type="Pfam" id="PF04203">
    <property type="entry name" value="Sortase"/>
    <property type="match status" value="1"/>
</dbReference>
<keyword evidence="5" id="KW-1185">Reference proteome</keyword>
<dbReference type="Gene3D" id="2.40.260.10">
    <property type="entry name" value="Sortase"/>
    <property type="match status" value="1"/>
</dbReference>
<evidence type="ECO:0000256" key="3">
    <source>
        <dbReference type="SAM" id="Phobius"/>
    </source>
</evidence>
<protein>
    <submittedName>
        <fullName evidence="4">Sortase</fullName>
    </submittedName>
</protein>
<feature type="active site" description="Acyl-thioester intermediate" evidence="2">
    <location>
        <position position="251"/>
    </location>
</feature>
<keyword evidence="3" id="KW-0472">Membrane</keyword>
<dbReference type="RefSeq" id="WP_186866696.1">
    <property type="nucleotide sequence ID" value="NZ_JACOPH010000004.1"/>
</dbReference>
<organism evidence="4 5">
    <name type="scientific">Roseburia zhanii</name>
    <dbReference type="NCBI Taxonomy" id="2763064"/>
    <lineage>
        <taxon>Bacteria</taxon>
        <taxon>Bacillati</taxon>
        <taxon>Bacillota</taxon>
        <taxon>Clostridia</taxon>
        <taxon>Lachnospirales</taxon>
        <taxon>Lachnospiraceae</taxon>
        <taxon>Roseburia</taxon>
    </lineage>
</organism>
<feature type="active site" description="Proton donor/acceptor" evidence="2">
    <location>
        <position position="150"/>
    </location>
</feature>
<dbReference type="InterPro" id="IPR005754">
    <property type="entry name" value="Sortase"/>
</dbReference>
<sequence length="274" mass="31451">MEKKKKVWLYLLIIFVVIALAGIVLLLWQGQSEKQAKDTLEQTVEAVNEPVETTEAVLIQQAETEDALQGIGIPEKNLDWAELKDQNKDIYAWIYVPGTDVDYPILRHETDNEYYLNHNLDGSEGLPGCIYTEDYNSKDFTDIHTVINGHNISKGASKGMMFSSLHNFEDKDFFAKDNYIFIYTPDKVLVYQVFAAYEYRAIHLLDNFDYTNEYVYADYLKHIYETTDRVANVRNDIAVTTEDKILTLSTCTSDHDSDLRFLVTGVLLNKDAAE</sequence>
<evidence type="ECO:0000313" key="5">
    <source>
        <dbReference type="Proteomes" id="UP000606720"/>
    </source>
</evidence>
<gene>
    <name evidence="4" type="ORF">H8S17_06680</name>
</gene>
<evidence type="ECO:0000256" key="1">
    <source>
        <dbReference type="ARBA" id="ARBA00022801"/>
    </source>
</evidence>
<dbReference type="InterPro" id="IPR023365">
    <property type="entry name" value="Sortase_dom-sf"/>
</dbReference>
<evidence type="ECO:0000313" key="4">
    <source>
        <dbReference type="EMBL" id="MBC5713901.1"/>
    </source>
</evidence>
<keyword evidence="3" id="KW-0812">Transmembrane</keyword>
<reference evidence="4" key="1">
    <citation type="submission" date="2020-08" db="EMBL/GenBank/DDBJ databases">
        <title>Genome public.</title>
        <authorList>
            <person name="Liu C."/>
            <person name="Sun Q."/>
        </authorList>
    </citation>
    <scope>NUCLEOTIDE SEQUENCE</scope>
    <source>
        <strain evidence="4">BX1005</strain>
    </source>
</reference>